<dbReference type="RefSeq" id="WP_379782911.1">
    <property type="nucleotide sequence ID" value="NZ_JBHSWW010000263.1"/>
</dbReference>
<comment type="caution">
    <text evidence="2">The sequence shown here is derived from an EMBL/GenBank/DDBJ whole genome shotgun (WGS) entry which is preliminary data.</text>
</comment>
<dbReference type="EMBL" id="JBHSWW010000263">
    <property type="protein sequence ID" value="MFC6754429.1"/>
    <property type="molecule type" value="Genomic_DNA"/>
</dbReference>
<feature type="transmembrane region" description="Helical" evidence="1">
    <location>
        <begin position="48"/>
        <end position="76"/>
    </location>
</feature>
<organism evidence="2 3">
    <name type="scientific">Halorubrum tibetense</name>
    <dbReference type="NCBI Taxonomy" id="175631"/>
    <lineage>
        <taxon>Archaea</taxon>
        <taxon>Methanobacteriati</taxon>
        <taxon>Methanobacteriota</taxon>
        <taxon>Stenosarchaea group</taxon>
        <taxon>Halobacteria</taxon>
        <taxon>Halobacteriales</taxon>
        <taxon>Haloferacaceae</taxon>
        <taxon>Halorubrum</taxon>
    </lineage>
</organism>
<reference evidence="2 3" key="1">
    <citation type="journal article" date="2019" name="Int. J. Syst. Evol. Microbiol.">
        <title>The Global Catalogue of Microorganisms (GCM) 10K type strain sequencing project: providing services to taxonomists for standard genome sequencing and annotation.</title>
        <authorList>
            <consortium name="The Broad Institute Genomics Platform"/>
            <consortium name="The Broad Institute Genome Sequencing Center for Infectious Disease"/>
            <person name="Wu L."/>
            <person name="Ma J."/>
        </authorList>
    </citation>
    <scope>NUCLEOTIDE SEQUENCE [LARGE SCALE GENOMIC DNA]</scope>
    <source>
        <strain evidence="2 3">CGMCC 1.3239</strain>
    </source>
</reference>
<evidence type="ECO:0000313" key="2">
    <source>
        <dbReference type="EMBL" id="MFC6754429.1"/>
    </source>
</evidence>
<gene>
    <name evidence="2" type="ORF">ACFQEU_13310</name>
</gene>
<accession>A0ABD5SGB0</accession>
<keyword evidence="1" id="KW-1133">Transmembrane helix</keyword>
<keyword evidence="3" id="KW-1185">Reference proteome</keyword>
<dbReference type="Proteomes" id="UP001596442">
    <property type="component" value="Unassembled WGS sequence"/>
</dbReference>
<protein>
    <submittedName>
        <fullName evidence="2">Uncharacterized protein</fullName>
    </submittedName>
</protein>
<sequence>MFDAVQPTILGFGFLALLWLVGGLSMLQSRDAIPVTASQPVYMGLTAGAIIGAATFAPGGAIGAIVLGFGGLFVGISIGRTEA</sequence>
<evidence type="ECO:0000313" key="3">
    <source>
        <dbReference type="Proteomes" id="UP001596442"/>
    </source>
</evidence>
<evidence type="ECO:0000256" key="1">
    <source>
        <dbReference type="SAM" id="Phobius"/>
    </source>
</evidence>
<name>A0ABD5SGB0_9EURY</name>
<keyword evidence="1" id="KW-0812">Transmembrane</keyword>
<dbReference type="AlphaFoldDB" id="A0ABD5SGB0"/>
<proteinExistence type="predicted"/>
<keyword evidence="1" id="KW-0472">Membrane</keyword>